<proteinExistence type="predicted"/>
<reference evidence="1" key="1">
    <citation type="submission" date="2020-08" db="EMBL/GenBank/DDBJ databases">
        <title>Multicomponent nature underlies the extraordinary mechanical properties of spider dragline silk.</title>
        <authorList>
            <person name="Kono N."/>
            <person name="Nakamura H."/>
            <person name="Mori M."/>
            <person name="Yoshida Y."/>
            <person name="Ohtoshi R."/>
            <person name="Malay A.D."/>
            <person name="Moran D.A.P."/>
            <person name="Tomita M."/>
            <person name="Numata K."/>
            <person name="Arakawa K."/>
        </authorList>
    </citation>
    <scope>NUCLEOTIDE SEQUENCE</scope>
</reference>
<gene>
    <name evidence="1" type="primary">Tf2-6</name>
    <name evidence="1" type="ORF">TNCV_1089781</name>
</gene>
<name>A0A8X6SXB8_TRICX</name>
<sequence>MLHVGASVFCKFNGSFNAECVVRPPSKRVAAIPDDAIASAILFCDRMVAKISERRKVLPVPPGASMKNSPPLCSVIARIILSYAMRCSRINCGRFVLTNVPSSSES</sequence>
<dbReference type="AlphaFoldDB" id="A0A8X6SXB8"/>
<evidence type="ECO:0000313" key="2">
    <source>
        <dbReference type="Proteomes" id="UP000887159"/>
    </source>
</evidence>
<protein>
    <submittedName>
        <fullName evidence="1">Transposon Tf2-6 polyprotein</fullName>
    </submittedName>
</protein>
<dbReference type="Proteomes" id="UP000887159">
    <property type="component" value="Unassembled WGS sequence"/>
</dbReference>
<comment type="caution">
    <text evidence="1">The sequence shown here is derived from an EMBL/GenBank/DDBJ whole genome shotgun (WGS) entry which is preliminary data.</text>
</comment>
<keyword evidence="2" id="KW-1185">Reference proteome</keyword>
<accession>A0A8X6SXB8</accession>
<evidence type="ECO:0000313" key="1">
    <source>
        <dbReference type="EMBL" id="GFY17202.1"/>
    </source>
</evidence>
<organism evidence="1 2">
    <name type="scientific">Trichonephila clavipes</name>
    <name type="common">Golden silk orbweaver</name>
    <name type="synonym">Nephila clavipes</name>
    <dbReference type="NCBI Taxonomy" id="2585209"/>
    <lineage>
        <taxon>Eukaryota</taxon>
        <taxon>Metazoa</taxon>
        <taxon>Ecdysozoa</taxon>
        <taxon>Arthropoda</taxon>
        <taxon>Chelicerata</taxon>
        <taxon>Arachnida</taxon>
        <taxon>Araneae</taxon>
        <taxon>Araneomorphae</taxon>
        <taxon>Entelegynae</taxon>
        <taxon>Araneoidea</taxon>
        <taxon>Nephilidae</taxon>
        <taxon>Trichonephila</taxon>
    </lineage>
</organism>
<dbReference type="EMBL" id="BMAU01021343">
    <property type="protein sequence ID" value="GFY17202.1"/>
    <property type="molecule type" value="Genomic_DNA"/>
</dbReference>